<keyword evidence="3 5" id="KW-1133">Transmembrane helix</keyword>
<dbReference type="AlphaFoldDB" id="A0A109JTH2"/>
<organism evidence="6 7">
    <name type="scientific">Bradyrhizobium macuxiense</name>
    <dbReference type="NCBI Taxonomy" id="1755647"/>
    <lineage>
        <taxon>Bacteria</taxon>
        <taxon>Pseudomonadati</taxon>
        <taxon>Pseudomonadota</taxon>
        <taxon>Alphaproteobacteria</taxon>
        <taxon>Hyphomicrobiales</taxon>
        <taxon>Nitrobacteraceae</taxon>
        <taxon>Bradyrhizobium</taxon>
    </lineage>
</organism>
<evidence type="ECO:0000313" key="7">
    <source>
        <dbReference type="Proteomes" id="UP000057737"/>
    </source>
</evidence>
<feature type="transmembrane region" description="Helical" evidence="5">
    <location>
        <begin position="198"/>
        <end position="219"/>
    </location>
</feature>
<evidence type="ECO:0000256" key="2">
    <source>
        <dbReference type="ARBA" id="ARBA00022692"/>
    </source>
</evidence>
<gene>
    <name evidence="6" type="ORF">AS156_06980</name>
</gene>
<evidence type="ECO:0000313" key="6">
    <source>
        <dbReference type="EMBL" id="KWV54703.1"/>
    </source>
</evidence>
<evidence type="ECO:0000256" key="1">
    <source>
        <dbReference type="ARBA" id="ARBA00004141"/>
    </source>
</evidence>
<feature type="transmembrane region" description="Helical" evidence="5">
    <location>
        <begin position="174"/>
        <end position="191"/>
    </location>
</feature>
<reference evidence="6 7" key="1">
    <citation type="submission" date="2015-11" db="EMBL/GenBank/DDBJ databases">
        <title>Draft Genome Sequence of the Strain BR 10303 (Bradyrhizobium sp.) isolated from nodules of Centrolobium paraense.</title>
        <authorList>
            <person name="Zelli J.E."/>
            <person name="Simoes-Araujo J.L."/>
            <person name="Barauna A.C."/>
            <person name="Silva K."/>
        </authorList>
    </citation>
    <scope>NUCLEOTIDE SEQUENCE [LARGE SCALE GENOMIC DNA]</scope>
    <source>
        <strain evidence="6 7">BR 10303</strain>
    </source>
</reference>
<proteinExistence type="inferred from homology"/>
<dbReference type="PANTHER" id="PTHR43701:SF5">
    <property type="entry name" value="MEMBRANE TRANSPORTER PROTEIN-RELATED"/>
    <property type="match status" value="1"/>
</dbReference>
<evidence type="ECO:0000256" key="4">
    <source>
        <dbReference type="ARBA" id="ARBA00023136"/>
    </source>
</evidence>
<name>A0A109JTH2_9BRAD</name>
<sequence length="244" mass="25939">MQFTLIVTLLIGFVSLLYSTAGQVGGTAFLAVMSFAGLSAEQMRPTALVLNVVAAGYATWRLHQQRKIEWNLLWQIAIPSMLTAFIGGLLAIGGSLYCIMTGTLLIAASFLMLLKRRVDNIKVRQVRLDRAALVGAVTGLLSGLTGIGGGVFLVPLILMLGWASPRQAAGLSPPFILCNSVLALAGVLLSGQSVNPEAVFYIFGAVLGAMLGTCIGLRWMTDRGTRYVLAIILLFAGVRLLLSQ</sequence>
<comment type="subcellular location">
    <subcellularLocation>
        <location evidence="5">Cell membrane</location>
        <topology evidence="5">Multi-pass membrane protein</topology>
    </subcellularLocation>
    <subcellularLocation>
        <location evidence="1">Membrane</location>
        <topology evidence="1">Multi-pass membrane protein</topology>
    </subcellularLocation>
</comment>
<comment type="similarity">
    <text evidence="5">Belongs to the 4-toluene sulfonate uptake permease (TSUP) (TC 2.A.102) family.</text>
</comment>
<dbReference type="InterPro" id="IPR051598">
    <property type="entry name" value="TSUP/Inactive_protease-like"/>
</dbReference>
<dbReference type="OrthoDB" id="8224438at2"/>
<dbReference type="Pfam" id="PF01925">
    <property type="entry name" value="TauE"/>
    <property type="match status" value="1"/>
</dbReference>
<dbReference type="RefSeq" id="WP_082747625.1">
    <property type="nucleotide sequence ID" value="NZ_LNCU01000070.1"/>
</dbReference>
<feature type="transmembrane region" description="Helical" evidence="5">
    <location>
        <begin position="134"/>
        <end position="162"/>
    </location>
</feature>
<dbReference type="InterPro" id="IPR002781">
    <property type="entry name" value="TM_pro_TauE-like"/>
</dbReference>
<feature type="transmembrane region" description="Helical" evidence="5">
    <location>
        <begin position="96"/>
        <end position="114"/>
    </location>
</feature>
<comment type="caution">
    <text evidence="6">The sequence shown here is derived from an EMBL/GenBank/DDBJ whole genome shotgun (WGS) entry which is preliminary data.</text>
</comment>
<keyword evidence="5" id="KW-1003">Cell membrane</keyword>
<dbReference type="EMBL" id="LNCU01000070">
    <property type="protein sequence ID" value="KWV54703.1"/>
    <property type="molecule type" value="Genomic_DNA"/>
</dbReference>
<keyword evidence="2 5" id="KW-0812">Transmembrane</keyword>
<keyword evidence="4 5" id="KW-0472">Membrane</keyword>
<evidence type="ECO:0000256" key="5">
    <source>
        <dbReference type="RuleBase" id="RU363041"/>
    </source>
</evidence>
<dbReference type="GO" id="GO:0005886">
    <property type="term" value="C:plasma membrane"/>
    <property type="evidence" value="ECO:0007669"/>
    <property type="project" value="UniProtKB-SubCell"/>
</dbReference>
<evidence type="ECO:0000256" key="3">
    <source>
        <dbReference type="ARBA" id="ARBA00022989"/>
    </source>
</evidence>
<dbReference type="Proteomes" id="UP000057737">
    <property type="component" value="Unassembled WGS sequence"/>
</dbReference>
<feature type="transmembrane region" description="Helical" evidence="5">
    <location>
        <begin position="225"/>
        <end position="242"/>
    </location>
</feature>
<keyword evidence="7" id="KW-1185">Reference proteome</keyword>
<accession>A0A109JTH2</accession>
<protein>
    <recommendedName>
        <fullName evidence="5">Probable membrane transporter protein</fullName>
    </recommendedName>
</protein>
<dbReference type="PANTHER" id="PTHR43701">
    <property type="entry name" value="MEMBRANE TRANSPORTER PROTEIN MJ0441-RELATED"/>
    <property type="match status" value="1"/>
</dbReference>